<feature type="compositionally biased region" description="Basic and acidic residues" evidence="1">
    <location>
        <begin position="1"/>
        <end position="11"/>
    </location>
</feature>
<feature type="compositionally biased region" description="Polar residues" evidence="1">
    <location>
        <begin position="74"/>
        <end position="84"/>
    </location>
</feature>
<evidence type="ECO:0000256" key="1">
    <source>
        <dbReference type="SAM" id="MobiDB-lite"/>
    </source>
</evidence>
<gene>
    <name evidence="2" type="ORF">OPV22_002817</name>
</gene>
<feature type="region of interest" description="Disordered" evidence="1">
    <location>
        <begin position="74"/>
        <end position="134"/>
    </location>
</feature>
<feature type="region of interest" description="Disordered" evidence="1">
    <location>
        <begin position="1"/>
        <end position="52"/>
    </location>
</feature>
<organism evidence="2 3">
    <name type="scientific">Ensete ventricosum</name>
    <name type="common">Abyssinian banana</name>
    <name type="synonym">Musa ensete</name>
    <dbReference type="NCBI Taxonomy" id="4639"/>
    <lineage>
        <taxon>Eukaryota</taxon>
        <taxon>Viridiplantae</taxon>
        <taxon>Streptophyta</taxon>
        <taxon>Embryophyta</taxon>
        <taxon>Tracheophyta</taxon>
        <taxon>Spermatophyta</taxon>
        <taxon>Magnoliopsida</taxon>
        <taxon>Liliopsida</taxon>
        <taxon>Zingiberales</taxon>
        <taxon>Musaceae</taxon>
        <taxon>Ensete</taxon>
    </lineage>
</organism>
<proteinExistence type="predicted"/>
<reference evidence="2 3" key="1">
    <citation type="submission" date="2022-12" db="EMBL/GenBank/DDBJ databases">
        <title>Chromosome-scale assembly of the Ensete ventricosum genome.</title>
        <authorList>
            <person name="Dussert Y."/>
            <person name="Stocks J."/>
            <person name="Wendawek A."/>
            <person name="Woldeyes F."/>
            <person name="Nichols R.A."/>
            <person name="Borrell J.S."/>
        </authorList>
    </citation>
    <scope>NUCLEOTIDE SEQUENCE [LARGE SCALE GENOMIC DNA]</scope>
    <source>
        <strain evidence="3">cv. Maze</strain>
        <tissue evidence="2">Seeds</tissue>
    </source>
</reference>
<evidence type="ECO:0000313" key="3">
    <source>
        <dbReference type="Proteomes" id="UP001222027"/>
    </source>
</evidence>
<keyword evidence="3" id="KW-1185">Reference proteome</keyword>
<dbReference type="EMBL" id="JAQQAF010000001">
    <property type="protein sequence ID" value="KAJ8512383.1"/>
    <property type="molecule type" value="Genomic_DNA"/>
</dbReference>
<dbReference type="AlphaFoldDB" id="A0AAV8RZ01"/>
<comment type="caution">
    <text evidence="2">The sequence shown here is derived from an EMBL/GenBank/DDBJ whole genome shotgun (WGS) entry which is preliminary data.</text>
</comment>
<protein>
    <submittedName>
        <fullName evidence="2">Uncharacterized protein</fullName>
    </submittedName>
</protein>
<feature type="compositionally biased region" description="Acidic residues" evidence="1">
    <location>
        <begin position="91"/>
        <end position="101"/>
    </location>
</feature>
<evidence type="ECO:0000313" key="2">
    <source>
        <dbReference type="EMBL" id="KAJ8512383.1"/>
    </source>
</evidence>
<feature type="compositionally biased region" description="Low complexity" evidence="1">
    <location>
        <begin position="43"/>
        <end position="52"/>
    </location>
</feature>
<name>A0AAV8RZ01_ENSVE</name>
<dbReference type="Proteomes" id="UP001222027">
    <property type="component" value="Unassembled WGS sequence"/>
</dbReference>
<sequence length="134" mass="13927">MKKKQEIEKEGNLVSEQDDDAGLAQDADRGSGLPPGAGHPNLTTSSPSRFSFCSSASTAANRISCFALANVTGSLGTGELQSPPTLGPEEVGGEAEAESDEDEKRGWCPALPCRDLSSSKSLEGPKTNLSLSFL</sequence>
<feature type="compositionally biased region" description="Polar residues" evidence="1">
    <location>
        <begin position="116"/>
        <end position="134"/>
    </location>
</feature>
<accession>A0AAV8RZ01</accession>